<accession>A0A4P8PPA0</accession>
<protein>
    <submittedName>
        <fullName evidence="3">DNA pilot protein</fullName>
    </submittedName>
</protein>
<feature type="coiled-coil region" evidence="1">
    <location>
        <begin position="166"/>
        <end position="193"/>
    </location>
</feature>
<reference evidence="3" key="1">
    <citation type="submission" date="2018-12" db="EMBL/GenBank/DDBJ databases">
        <title>Singled stranded DNA viruses identified in blackflies (Austrosimulium ungulatum) sampled in New Zealand.</title>
        <authorList>
            <person name="Kraberger S."/>
            <person name="Fontenele R.S."/>
            <person name="Schmidlin K."/>
            <person name="Walters M."/>
            <person name="Varsani A."/>
        </authorList>
    </citation>
    <scope>NUCLEOTIDE SEQUENCE [LARGE SCALE GENOMIC DNA]</scope>
    <source>
        <strain evidence="3">025</strain>
    </source>
</reference>
<organism evidence="3">
    <name type="scientific">Blackfly microvirus SF02</name>
    <dbReference type="NCBI Taxonomy" id="2576452"/>
    <lineage>
        <taxon>Viruses</taxon>
        <taxon>Monodnaviria</taxon>
        <taxon>Sangervirae</taxon>
        <taxon>Phixviricota</taxon>
        <taxon>Malgrandaviricetes</taxon>
        <taxon>Petitvirales</taxon>
        <taxon>Microviridae</taxon>
        <taxon>Microvirus</taxon>
    </lineage>
</organism>
<evidence type="ECO:0000256" key="2">
    <source>
        <dbReference type="SAM" id="MobiDB-lite"/>
    </source>
</evidence>
<keyword evidence="1" id="KW-0175">Coiled coil</keyword>
<feature type="region of interest" description="Disordered" evidence="2">
    <location>
        <begin position="112"/>
        <end position="136"/>
    </location>
</feature>
<dbReference type="EMBL" id="MK249139">
    <property type="protein sequence ID" value="QCQ84630.1"/>
    <property type="molecule type" value="Genomic_DNA"/>
</dbReference>
<name>A0A4P8PPA0_9VIRU</name>
<sequence length="281" mass="29600">MDPLTIGLITGGASLLGSMFSSNTSAQNTQANIGAQMGMQQQTQDFNAQQADINRQFQAGQVTGQQNFNAAQVAQQEAFQQQMSNTAYQRSAADMKAAGLNPMMMFGSGGPASVPSGAAASSGSASGSSASVGTPNMALSHNRSALADLGANVSNAVNSAVSMKSFDKMTDEIANLRVTKDKLEAETASETERKRLIAEEAKLTTERGLNVAQDTTARKLDRARQEFEAIKYLDLSGLPDSVRKTGNIAAWSGNKLSDAVAPLVSSAGAVRKFMPGRFFWD</sequence>
<evidence type="ECO:0000313" key="3">
    <source>
        <dbReference type="EMBL" id="QCQ84630.1"/>
    </source>
</evidence>
<dbReference type="Proteomes" id="UP000323763">
    <property type="component" value="Segment"/>
</dbReference>
<feature type="compositionally biased region" description="Low complexity" evidence="2">
    <location>
        <begin position="112"/>
        <end position="133"/>
    </location>
</feature>
<evidence type="ECO:0000256" key="1">
    <source>
        <dbReference type="SAM" id="Coils"/>
    </source>
</evidence>
<proteinExistence type="predicted"/>